<dbReference type="PANTHER" id="PTHR46671:SF2">
    <property type="entry name" value="GLYCOSYLATION RELATED"/>
    <property type="match status" value="1"/>
</dbReference>
<dbReference type="EMBL" id="CANHGI010000005">
    <property type="protein sequence ID" value="CAI5453514.1"/>
    <property type="molecule type" value="Genomic_DNA"/>
</dbReference>
<evidence type="ECO:0000313" key="7">
    <source>
        <dbReference type="Proteomes" id="UP001152747"/>
    </source>
</evidence>
<evidence type="ECO:0000256" key="1">
    <source>
        <dbReference type="ARBA" id="ARBA00004606"/>
    </source>
</evidence>
<comment type="subcellular location">
    <subcellularLocation>
        <location evidence="1">Membrane</location>
        <topology evidence="1">Single-pass type II membrane protein</topology>
    </subcellularLocation>
</comment>
<name>A0A9P1IYR2_9PELO</name>
<dbReference type="AlphaFoldDB" id="A0A9P1IYR2"/>
<dbReference type="OrthoDB" id="2019572at2759"/>
<keyword evidence="3" id="KW-0808">Transferase</keyword>
<keyword evidence="4" id="KW-0472">Membrane</keyword>
<sequence>MYKFFAVFASFLCWKNSESYYFRESSSSTQFFEKDQLKYLNCSGFINNSSSAIDNYLNYGRLRFIPGKMIEVPMDCGSITKRVSNNQKFYGSLRSPIAFIRNVYTLYEFQEMLLSSIYHPSNTYCYSVDKKSKTGIFEKLQKLTRCLPNIILNPMRYDFDSSGHFQNRAHFKCLELILDRKWGHVIFLQNNDLILKPVEELAELSNLLNYTSIMSIREPFEDRYIHNADWTPAGLKLFKSELGVSKDILDKPLKIWKGLNQMILSRSFVKSIFEKLNLEGIMNLFDQKEIYGVDEMLVQTLYRNNLGLDGQPTSNCNNTVQDTIGRWTDWIFEGPSGYNEFCRSKLERNYICVMGVEYLADFKTSKFVIANKILENFDLAPLFCMDEVLREKKIWISKVELRNYPQFREMEMKENGTYDEDNFDCNLDF</sequence>
<evidence type="ECO:0000256" key="2">
    <source>
        <dbReference type="ARBA" id="ARBA00022676"/>
    </source>
</evidence>
<gene>
    <name evidence="6" type="ORF">CAMP_LOCUS16151</name>
</gene>
<proteinExistence type="predicted"/>
<dbReference type="Pfam" id="PF02485">
    <property type="entry name" value="Branch"/>
    <property type="match status" value="1"/>
</dbReference>
<organism evidence="6 7">
    <name type="scientific">Caenorhabditis angaria</name>
    <dbReference type="NCBI Taxonomy" id="860376"/>
    <lineage>
        <taxon>Eukaryota</taxon>
        <taxon>Metazoa</taxon>
        <taxon>Ecdysozoa</taxon>
        <taxon>Nematoda</taxon>
        <taxon>Chromadorea</taxon>
        <taxon>Rhabditida</taxon>
        <taxon>Rhabditina</taxon>
        <taxon>Rhabditomorpha</taxon>
        <taxon>Rhabditoidea</taxon>
        <taxon>Rhabditidae</taxon>
        <taxon>Peloderinae</taxon>
        <taxon>Caenorhabditis</taxon>
    </lineage>
</organism>
<evidence type="ECO:0000256" key="3">
    <source>
        <dbReference type="ARBA" id="ARBA00022679"/>
    </source>
</evidence>
<comment type="caution">
    <text evidence="6">The sequence shown here is derived from an EMBL/GenBank/DDBJ whole genome shotgun (WGS) entry which is preliminary data.</text>
</comment>
<keyword evidence="5" id="KW-0325">Glycoprotein</keyword>
<evidence type="ECO:0000256" key="5">
    <source>
        <dbReference type="ARBA" id="ARBA00023180"/>
    </source>
</evidence>
<reference evidence="6" key="1">
    <citation type="submission" date="2022-11" db="EMBL/GenBank/DDBJ databases">
        <authorList>
            <person name="Kikuchi T."/>
        </authorList>
    </citation>
    <scope>NUCLEOTIDE SEQUENCE</scope>
    <source>
        <strain evidence="6">PS1010</strain>
    </source>
</reference>
<evidence type="ECO:0000313" key="6">
    <source>
        <dbReference type="EMBL" id="CAI5453514.1"/>
    </source>
</evidence>
<accession>A0A9P1IYR2</accession>
<dbReference type="GO" id="GO:0016020">
    <property type="term" value="C:membrane"/>
    <property type="evidence" value="ECO:0007669"/>
    <property type="project" value="UniProtKB-SubCell"/>
</dbReference>
<dbReference type="InterPro" id="IPR003406">
    <property type="entry name" value="Glyco_trans_14"/>
</dbReference>
<dbReference type="Proteomes" id="UP001152747">
    <property type="component" value="Unassembled WGS sequence"/>
</dbReference>
<dbReference type="GO" id="GO:0016757">
    <property type="term" value="F:glycosyltransferase activity"/>
    <property type="evidence" value="ECO:0007669"/>
    <property type="project" value="UniProtKB-KW"/>
</dbReference>
<keyword evidence="7" id="KW-1185">Reference proteome</keyword>
<evidence type="ECO:0000256" key="4">
    <source>
        <dbReference type="ARBA" id="ARBA00023136"/>
    </source>
</evidence>
<protein>
    <submittedName>
        <fullName evidence="6">Uncharacterized protein</fullName>
    </submittedName>
</protein>
<dbReference type="PANTHER" id="PTHR46671">
    <property type="entry name" value="PROTEIN CBG11221"/>
    <property type="match status" value="1"/>
</dbReference>
<keyword evidence="2" id="KW-0328">Glycosyltransferase</keyword>